<feature type="transmembrane region" description="Helical" evidence="1">
    <location>
        <begin position="172"/>
        <end position="193"/>
    </location>
</feature>
<feature type="transmembrane region" description="Helical" evidence="1">
    <location>
        <begin position="60"/>
        <end position="81"/>
    </location>
</feature>
<accession>A0ABX2ALK9</accession>
<keyword evidence="1" id="KW-1133">Transmembrane helix</keyword>
<sequence length="281" mass="32289">MKRFGRLAACHLADTWKAFVKQTLGICFALTISYCFTVWEQRNLYPAVAGIKHTNQLLCGFTLLAFYVFITISAAAIFANMKTKQQRITFMMLPASNLEKFLIRFLTVTIGYFLCFTTGFIMADILQMTFRTAVTGVFGFHSIVWEAIRTIWEFLTELFSYTPPEDSPILLIRSPLLILLTIIIGYIHIHSVYTLGGVLFRKHAWLLTTCAIFTVSFMITIFAGDLFEKIMELPFSFGKELPEHVLGIYLTGMTVMTALFYWASYKLFTRMQVINNKWINI</sequence>
<dbReference type="EMBL" id="JABKKF010000004">
    <property type="protein sequence ID" value="NPD91914.1"/>
    <property type="molecule type" value="Genomic_DNA"/>
</dbReference>
<proteinExistence type="predicted"/>
<feature type="transmembrane region" description="Helical" evidence="1">
    <location>
        <begin position="20"/>
        <end position="39"/>
    </location>
</feature>
<organism evidence="2 3">
    <name type="scientific">Xylanibacter muris</name>
    <dbReference type="NCBI Taxonomy" id="2736290"/>
    <lineage>
        <taxon>Bacteria</taxon>
        <taxon>Pseudomonadati</taxon>
        <taxon>Bacteroidota</taxon>
        <taxon>Bacteroidia</taxon>
        <taxon>Bacteroidales</taxon>
        <taxon>Prevotellaceae</taxon>
        <taxon>Xylanibacter</taxon>
    </lineage>
</organism>
<protein>
    <recommendedName>
        <fullName evidence="4">ABC transporter permease</fullName>
    </recommendedName>
</protein>
<name>A0ABX2ALK9_9BACT</name>
<feature type="transmembrane region" description="Helical" evidence="1">
    <location>
        <begin position="244"/>
        <end position="263"/>
    </location>
</feature>
<dbReference type="RefSeq" id="WP_172275258.1">
    <property type="nucleotide sequence ID" value="NZ_CASGMU010000003.1"/>
</dbReference>
<evidence type="ECO:0000313" key="2">
    <source>
        <dbReference type="EMBL" id="NPD91914.1"/>
    </source>
</evidence>
<evidence type="ECO:0000313" key="3">
    <source>
        <dbReference type="Proteomes" id="UP000714420"/>
    </source>
</evidence>
<reference evidence="2 3" key="1">
    <citation type="submission" date="2020-05" db="EMBL/GenBank/DDBJ databases">
        <title>Distinct polysaccharide utilization as determinants for interspecies competition between intestinal Prevotella spp.</title>
        <authorList>
            <person name="Galvez E.J.C."/>
            <person name="Iljazovic A."/>
            <person name="Strowig T."/>
        </authorList>
    </citation>
    <scope>NUCLEOTIDE SEQUENCE [LARGE SCALE GENOMIC DNA]</scope>
    <source>
        <strain evidence="2 3">PMUR</strain>
    </source>
</reference>
<keyword evidence="1" id="KW-0812">Transmembrane</keyword>
<keyword evidence="1" id="KW-0472">Membrane</keyword>
<feature type="transmembrane region" description="Helical" evidence="1">
    <location>
        <begin position="101"/>
        <end position="121"/>
    </location>
</feature>
<comment type="caution">
    <text evidence="2">The sequence shown here is derived from an EMBL/GenBank/DDBJ whole genome shotgun (WGS) entry which is preliminary data.</text>
</comment>
<feature type="transmembrane region" description="Helical" evidence="1">
    <location>
        <begin position="205"/>
        <end position="224"/>
    </location>
</feature>
<gene>
    <name evidence="2" type="ORF">HPS56_06030</name>
</gene>
<evidence type="ECO:0008006" key="4">
    <source>
        <dbReference type="Google" id="ProtNLM"/>
    </source>
</evidence>
<keyword evidence="3" id="KW-1185">Reference proteome</keyword>
<dbReference type="Proteomes" id="UP000714420">
    <property type="component" value="Unassembled WGS sequence"/>
</dbReference>
<evidence type="ECO:0000256" key="1">
    <source>
        <dbReference type="SAM" id="Phobius"/>
    </source>
</evidence>